<evidence type="ECO:0000313" key="3">
    <source>
        <dbReference type="Proteomes" id="UP000324897"/>
    </source>
</evidence>
<dbReference type="PANTHER" id="PTHR23024:SF407">
    <property type="entry name" value="ALPHA_BETA HYDROLASE FOLD-3 DOMAIN-CONTAINING PROTEIN"/>
    <property type="match status" value="1"/>
</dbReference>
<dbReference type="AlphaFoldDB" id="A0A5J9TER6"/>
<evidence type="ECO:0000313" key="2">
    <source>
        <dbReference type="EMBL" id="TVU09809.1"/>
    </source>
</evidence>
<feature type="domain" description="Alpha/beta hydrolase fold-3" evidence="1">
    <location>
        <begin position="67"/>
        <end position="263"/>
    </location>
</feature>
<dbReference type="Proteomes" id="UP000324897">
    <property type="component" value="Chromosome 3"/>
</dbReference>
<dbReference type="InterPro" id="IPR029058">
    <property type="entry name" value="AB_hydrolase_fold"/>
</dbReference>
<proteinExistence type="predicted"/>
<dbReference type="Pfam" id="PF07859">
    <property type="entry name" value="Abhydrolase_3"/>
    <property type="match status" value="1"/>
</dbReference>
<dbReference type="GO" id="GO:0016787">
    <property type="term" value="F:hydrolase activity"/>
    <property type="evidence" value="ECO:0007669"/>
    <property type="project" value="InterPro"/>
</dbReference>
<evidence type="ECO:0000259" key="1">
    <source>
        <dbReference type="Pfam" id="PF07859"/>
    </source>
</evidence>
<comment type="caution">
    <text evidence="2">The sequence shown here is derived from an EMBL/GenBank/DDBJ whole genome shotgun (WGS) entry which is preliminary data.</text>
</comment>
<dbReference type="InterPro" id="IPR050466">
    <property type="entry name" value="Carboxylest/Gibb_receptor"/>
</dbReference>
<gene>
    <name evidence="2" type="ORF">EJB05_43305</name>
</gene>
<accession>A0A5J9TER6</accession>
<dbReference type="PANTHER" id="PTHR23024">
    <property type="entry name" value="ARYLACETAMIDE DEACETYLASE"/>
    <property type="match status" value="1"/>
</dbReference>
<name>A0A5J9TER6_9POAL</name>
<dbReference type="Gene3D" id="3.40.50.1820">
    <property type="entry name" value="alpha/beta hydrolase"/>
    <property type="match status" value="1"/>
</dbReference>
<keyword evidence="3" id="KW-1185">Reference proteome</keyword>
<sequence>MDSGSAEIAFDCDEFRLYKDGHAVRAGWVQDTVPAGFDADTGVTSKDVVIDAATGVAARLYLPNIQTAPSARVVAVSVRYRLAPEHLLPAAYDDAWAALNWAASGADPWLSEHGDRDRVFVAGVSAGANIAHNMAIAAGVSGLKDAAKPLAPARVEGVILLHPSFAAAQKMEAEAEEFWQANKKRWTAIFPGAKDGLDDPRINPMAADATSLTKLVGERLLVCTASEDSRAPWVRAYRDAVRASGWRGEVQSFESDGEGHGFFVSNPSSREAVKLMERLVAFVTEH</sequence>
<dbReference type="Gramene" id="TVU09809">
    <property type="protein sequence ID" value="TVU09809"/>
    <property type="gene ID" value="EJB05_43305"/>
</dbReference>
<dbReference type="InterPro" id="IPR013094">
    <property type="entry name" value="AB_hydrolase_3"/>
</dbReference>
<protein>
    <recommendedName>
        <fullName evidence="1">Alpha/beta hydrolase fold-3 domain-containing protein</fullName>
    </recommendedName>
</protein>
<feature type="non-terminal residue" evidence="2">
    <location>
        <position position="1"/>
    </location>
</feature>
<dbReference type="OrthoDB" id="408631at2759"/>
<reference evidence="2 3" key="1">
    <citation type="journal article" date="2019" name="Sci. Rep.">
        <title>A high-quality genome of Eragrostis curvula grass provides insights into Poaceae evolution and supports new strategies to enhance forage quality.</title>
        <authorList>
            <person name="Carballo J."/>
            <person name="Santos B.A.C.M."/>
            <person name="Zappacosta D."/>
            <person name="Garbus I."/>
            <person name="Selva J.P."/>
            <person name="Gallo C.A."/>
            <person name="Diaz A."/>
            <person name="Albertini E."/>
            <person name="Caccamo M."/>
            <person name="Echenique V."/>
        </authorList>
    </citation>
    <scope>NUCLEOTIDE SEQUENCE [LARGE SCALE GENOMIC DNA]</scope>
    <source>
        <strain evidence="3">cv. Victoria</strain>
        <tissue evidence="2">Leaf</tissue>
    </source>
</reference>
<dbReference type="EMBL" id="RWGY01000039">
    <property type="protein sequence ID" value="TVU09809.1"/>
    <property type="molecule type" value="Genomic_DNA"/>
</dbReference>
<dbReference type="SUPFAM" id="SSF53474">
    <property type="entry name" value="alpha/beta-Hydrolases"/>
    <property type="match status" value="1"/>
</dbReference>
<organism evidence="2 3">
    <name type="scientific">Eragrostis curvula</name>
    <name type="common">weeping love grass</name>
    <dbReference type="NCBI Taxonomy" id="38414"/>
    <lineage>
        <taxon>Eukaryota</taxon>
        <taxon>Viridiplantae</taxon>
        <taxon>Streptophyta</taxon>
        <taxon>Embryophyta</taxon>
        <taxon>Tracheophyta</taxon>
        <taxon>Spermatophyta</taxon>
        <taxon>Magnoliopsida</taxon>
        <taxon>Liliopsida</taxon>
        <taxon>Poales</taxon>
        <taxon>Poaceae</taxon>
        <taxon>PACMAD clade</taxon>
        <taxon>Chloridoideae</taxon>
        <taxon>Eragrostideae</taxon>
        <taxon>Eragrostidinae</taxon>
        <taxon>Eragrostis</taxon>
    </lineage>
</organism>